<evidence type="ECO:0000256" key="9">
    <source>
        <dbReference type="ARBA" id="ARBA00023242"/>
    </source>
</evidence>
<evidence type="ECO:0000256" key="4">
    <source>
        <dbReference type="ARBA" id="ARBA00022737"/>
    </source>
</evidence>
<feature type="domain" description="C2H2-type" evidence="12">
    <location>
        <begin position="559"/>
        <end position="586"/>
    </location>
</feature>
<evidence type="ECO:0000256" key="11">
    <source>
        <dbReference type="SAM" id="MobiDB-lite"/>
    </source>
</evidence>
<feature type="domain" description="C2H2-type" evidence="12">
    <location>
        <begin position="615"/>
        <end position="642"/>
    </location>
</feature>
<evidence type="ECO:0000313" key="14">
    <source>
        <dbReference type="Proteomes" id="UP000694388"/>
    </source>
</evidence>
<keyword evidence="3" id="KW-0479">Metal-binding</keyword>
<keyword evidence="4" id="KW-0677">Repeat</keyword>
<evidence type="ECO:0000256" key="6">
    <source>
        <dbReference type="ARBA" id="ARBA00022833"/>
    </source>
</evidence>
<keyword evidence="6" id="KW-0862">Zinc</keyword>
<keyword evidence="9" id="KW-0539">Nucleus</keyword>
<reference evidence="13" key="2">
    <citation type="submission" date="2025-09" db="UniProtKB">
        <authorList>
            <consortium name="Ensembl"/>
        </authorList>
    </citation>
    <scope>IDENTIFICATION</scope>
</reference>
<dbReference type="GO" id="GO:0000978">
    <property type="term" value="F:RNA polymerase II cis-regulatory region sequence-specific DNA binding"/>
    <property type="evidence" value="ECO:0007669"/>
    <property type="project" value="TreeGrafter"/>
</dbReference>
<dbReference type="GO" id="GO:0005634">
    <property type="term" value="C:nucleus"/>
    <property type="evidence" value="ECO:0007669"/>
    <property type="project" value="UniProtKB-SubCell"/>
</dbReference>
<accession>A0A8C4Q7L7</accession>
<feature type="region of interest" description="Disordered" evidence="11">
    <location>
        <begin position="379"/>
        <end position="399"/>
    </location>
</feature>
<dbReference type="GO" id="GO:0008270">
    <property type="term" value="F:zinc ion binding"/>
    <property type="evidence" value="ECO:0007669"/>
    <property type="project" value="UniProtKB-KW"/>
</dbReference>
<dbReference type="GeneTree" id="ENSGT01150000286952"/>
<dbReference type="SUPFAM" id="SSF57667">
    <property type="entry name" value="beta-beta-alpha zinc fingers"/>
    <property type="match status" value="5"/>
</dbReference>
<dbReference type="FunFam" id="3.30.160.60:FF:001158">
    <property type="entry name" value="zinc finger protein 22"/>
    <property type="match status" value="1"/>
</dbReference>
<dbReference type="PROSITE" id="PS50157">
    <property type="entry name" value="ZINC_FINGER_C2H2_2"/>
    <property type="match status" value="8"/>
</dbReference>
<dbReference type="FunFam" id="3.30.160.60:FF:000012">
    <property type="entry name" value="RB-associated KRAB zinc finger protein-like"/>
    <property type="match status" value="2"/>
</dbReference>
<dbReference type="FunFam" id="3.30.160.60:FF:001270">
    <property type="entry name" value="zinc finger protein 583 isoform X1"/>
    <property type="match status" value="1"/>
</dbReference>
<dbReference type="FunFam" id="3.30.160.60:FF:000478">
    <property type="entry name" value="Zinc finger protein 133"/>
    <property type="match status" value="1"/>
</dbReference>
<evidence type="ECO:0000256" key="5">
    <source>
        <dbReference type="ARBA" id="ARBA00022771"/>
    </source>
</evidence>
<feature type="compositionally biased region" description="Polar residues" evidence="11">
    <location>
        <begin position="311"/>
        <end position="323"/>
    </location>
</feature>
<name>A0A8C4Q7L7_EPTBU</name>
<dbReference type="Pfam" id="PF00096">
    <property type="entry name" value="zf-C2H2"/>
    <property type="match status" value="6"/>
</dbReference>
<sequence>MDQPHAHTDFLPWLETWGLNSDAAQALVSDLGIGEHQVLQACIECPSVRAELFSEARKKLPFGSYIMLRRLVEHYQHDNCFSEQGGAGLVVGTIGPPLLDFLASLFQRLRGELCIAAEKLNVLNLTWYQPKMESLQEEEEEKEEEGENIPLPLASKGVALSALPPSCSSNDLLQWLDSQNVKSNIAQTLVSQIGIQDHEVLLSCIDPFSLRAELLSIAKEKLLFGSYAMLRRLLNPDPHNNCSEQEACLHHKKGHGCLLDILKSLLRNLAQEFGLASEKLPLFNIHSSSQSEVGTEDGEPENGDLRPLPTGGTTQTDSGAGTEQTGFTIEVTSQEISNDVDPQEATLLVGQGLEDNAESCFPKTCNSECFVRGDRKRFQFDDSDSKSSSKQEHGSLPEQGSICVSEKSVLEIHSYCRHDLGLNASVECRPGKLVVKNTSTPNGESKSDAIVFPSLAFQPDVQTLQNETYQELKEMLIEPRAQPAVACTDVKSENARPNSLKEHTCQQCGKHFSHPYRLNKHCRVHTGERPYQCLQCKKSFGSSSNLARHHRIHTGEKPYQCSECGKQFSQLISLKEHWHTHTGEKPYQCEECGKTFAERSTLNCHRRIHAEVKPYVCEECGKYFAQKVQLMQHRHTHTGEKPHPCQHCGKRFHRLSNMNAHARSHFAQKTYKCEECSKCFTGLSSLLYHSRTHTGERPYQCNFCEKSFKQLCNLTCHQRTHTELKHTRECGEK</sequence>
<dbReference type="FunFam" id="3.30.160.60:FF:000100">
    <property type="entry name" value="Zinc finger 45-like"/>
    <property type="match status" value="2"/>
</dbReference>
<evidence type="ECO:0000256" key="8">
    <source>
        <dbReference type="ARBA" id="ARBA00023163"/>
    </source>
</evidence>
<evidence type="ECO:0000313" key="13">
    <source>
        <dbReference type="Ensembl" id="ENSEBUP00000011248.1"/>
    </source>
</evidence>
<feature type="domain" description="C2H2-type" evidence="12">
    <location>
        <begin position="503"/>
        <end position="530"/>
    </location>
</feature>
<dbReference type="InterPro" id="IPR013087">
    <property type="entry name" value="Znf_C2H2_type"/>
</dbReference>
<organism evidence="13 14">
    <name type="scientific">Eptatretus burgeri</name>
    <name type="common">Inshore hagfish</name>
    <dbReference type="NCBI Taxonomy" id="7764"/>
    <lineage>
        <taxon>Eukaryota</taxon>
        <taxon>Metazoa</taxon>
        <taxon>Chordata</taxon>
        <taxon>Craniata</taxon>
        <taxon>Vertebrata</taxon>
        <taxon>Cyclostomata</taxon>
        <taxon>Myxini</taxon>
        <taxon>Myxiniformes</taxon>
        <taxon>Myxinidae</taxon>
        <taxon>Eptatretinae</taxon>
        <taxon>Eptatretus</taxon>
    </lineage>
</organism>
<proteinExistence type="inferred from homology"/>
<dbReference type="AlphaFoldDB" id="A0A8C4Q7L7"/>
<dbReference type="PROSITE" id="PS00028">
    <property type="entry name" value="ZINC_FINGER_C2H2_1"/>
    <property type="match status" value="8"/>
</dbReference>
<feature type="region of interest" description="Disordered" evidence="11">
    <location>
        <begin position="288"/>
        <end position="323"/>
    </location>
</feature>
<keyword evidence="14" id="KW-1185">Reference proteome</keyword>
<dbReference type="Ensembl" id="ENSEBUT00000011814.1">
    <property type="protein sequence ID" value="ENSEBUP00000011248.1"/>
    <property type="gene ID" value="ENSEBUG00000007226.1"/>
</dbReference>
<keyword evidence="8" id="KW-0804">Transcription</keyword>
<feature type="domain" description="C2H2-type" evidence="12">
    <location>
        <begin position="643"/>
        <end position="670"/>
    </location>
</feature>
<comment type="similarity">
    <text evidence="2">Belongs to the krueppel C2H2-type zinc-finger protein family.</text>
</comment>
<keyword evidence="7" id="KW-0805">Transcription regulation</keyword>
<dbReference type="PANTHER" id="PTHR23226:SF416">
    <property type="entry name" value="FI01424P"/>
    <property type="match status" value="1"/>
</dbReference>
<dbReference type="Gene3D" id="3.30.160.60">
    <property type="entry name" value="Classic Zinc Finger"/>
    <property type="match status" value="8"/>
</dbReference>
<evidence type="ECO:0000256" key="1">
    <source>
        <dbReference type="ARBA" id="ARBA00004123"/>
    </source>
</evidence>
<dbReference type="InterPro" id="IPR036236">
    <property type="entry name" value="Znf_C2H2_sf"/>
</dbReference>
<evidence type="ECO:0000256" key="3">
    <source>
        <dbReference type="ARBA" id="ARBA00022723"/>
    </source>
</evidence>
<dbReference type="PANTHER" id="PTHR23226">
    <property type="entry name" value="ZINC FINGER AND SCAN DOMAIN-CONTAINING"/>
    <property type="match status" value="1"/>
</dbReference>
<feature type="domain" description="C2H2-type" evidence="12">
    <location>
        <begin position="587"/>
        <end position="614"/>
    </location>
</feature>
<comment type="subcellular location">
    <subcellularLocation>
        <location evidence="1">Nucleus</location>
    </subcellularLocation>
</comment>
<evidence type="ECO:0000256" key="2">
    <source>
        <dbReference type="ARBA" id="ARBA00006991"/>
    </source>
</evidence>
<feature type="domain" description="C2H2-type" evidence="12">
    <location>
        <begin position="671"/>
        <end position="698"/>
    </location>
</feature>
<dbReference type="FunFam" id="3.30.160.60:FF:003288">
    <property type="entry name" value="Uncharacterized protein"/>
    <property type="match status" value="1"/>
</dbReference>
<feature type="domain" description="C2H2-type" evidence="12">
    <location>
        <begin position="531"/>
        <end position="558"/>
    </location>
</feature>
<evidence type="ECO:0000259" key="12">
    <source>
        <dbReference type="PROSITE" id="PS50157"/>
    </source>
</evidence>
<evidence type="ECO:0000256" key="10">
    <source>
        <dbReference type="PROSITE-ProRule" id="PRU00042"/>
    </source>
</evidence>
<dbReference type="SMART" id="SM00355">
    <property type="entry name" value="ZnF_C2H2"/>
    <property type="match status" value="8"/>
</dbReference>
<keyword evidence="5 10" id="KW-0863">Zinc-finger</keyword>
<feature type="domain" description="C2H2-type" evidence="12">
    <location>
        <begin position="699"/>
        <end position="726"/>
    </location>
</feature>
<feature type="compositionally biased region" description="Basic and acidic residues" evidence="11">
    <location>
        <begin position="379"/>
        <end position="395"/>
    </location>
</feature>
<protein>
    <recommendedName>
        <fullName evidence="12">C2H2-type domain-containing protein</fullName>
    </recommendedName>
</protein>
<reference evidence="13" key="1">
    <citation type="submission" date="2025-08" db="UniProtKB">
        <authorList>
            <consortium name="Ensembl"/>
        </authorList>
    </citation>
    <scope>IDENTIFICATION</scope>
</reference>
<dbReference type="Proteomes" id="UP000694388">
    <property type="component" value="Unplaced"/>
</dbReference>
<dbReference type="GO" id="GO:0000981">
    <property type="term" value="F:DNA-binding transcription factor activity, RNA polymerase II-specific"/>
    <property type="evidence" value="ECO:0007669"/>
    <property type="project" value="TreeGrafter"/>
</dbReference>
<evidence type="ECO:0000256" key="7">
    <source>
        <dbReference type="ARBA" id="ARBA00023015"/>
    </source>
</evidence>